<sequence length="365" mass="37688">MVIGLLVISAIPTTIGVCQALSAQKKANEAAKEKNKFNLTATVLANGQPVECFVVLQGGRLWLDHPDRPVAGHRFAGHYFPYPGEAEQLGLVSTIADDPPVLHWVFAQAGSGLLCHGGRQASLGHTVGPWHWTDDERWLTLRGGHAGFVAGRDGDTADWALAWVAEGAGGETPMLDTCIPVHLHRKMLFGMESQYVKPGEAAKASEGKKSKRQQKKQQQVYDSDGEESADDYVPRRQQQQRGGKGGGGINNNNNSQQQTQQGGGLLGGLGGGGLLGGVGGGEPLGGLGGLGGLDGVQNTAGGLVNGATGALGGLGGLGGLAGGQQGGGGGGKSDTLRLRLDLNLDIEITLKAKIHGDLELALLET</sequence>
<dbReference type="Proteomes" id="UP001217918">
    <property type="component" value="Unassembled WGS sequence"/>
</dbReference>
<name>A0AAD9HY92_9PEZI</name>
<feature type="region of interest" description="Disordered" evidence="1">
    <location>
        <begin position="200"/>
        <end position="265"/>
    </location>
</feature>
<feature type="signal peptide" evidence="2">
    <location>
        <begin position="1"/>
        <end position="20"/>
    </location>
</feature>
<dbReference type="PANTHER" id="PTHR38049:SF1">
    <property type="entry name" value="PROTEIN KINASE DOMAIN-CONTAINING PROTEIN"/>
    <property type="match status" value="1"/>
</dbReference>
<feature type="compositionally biased region" description="Low complexity" evidence="1">
    <location>
        <begin position="250"/>
        <end position="260"/>
    </location>
</feature>
<gene>
    <name evidence="3" type="ORF">P8C59_001366</name>
</gene>
<evidence type="ECO:0000313" key="3">
    <source>
        <dbReference type="EMBL" id="KAK2067646.1"/>
    </source>
</evidence>
<evidence type="ECO:0000256" key="2">
    <source>
        <dbReference type="SAM" id="SignalP"/>
    </source>
</evidence>
<keyword evidence="4" id="KW-1185">Reference proteome</keyword>
<evidence type="ECO:0000256" key="1">
    <source>
        <dbReference type="SAM" id="MobiDB-lite"/>
    </source>
</evidence>
<dbReference type="AlphaFoldDB" id="A0AAD9HY92"/>
<accession>A0AAD9HY92</accession>
<protein>
    <submittedName>
        <fullName evidence="3">Uncharacterized protein</fullName>
    </submittedName>
</protein>
<proteinExistence type="predicted"/>
<comment type="caution">
    <text evidence="3">The sequence shown here is derived from an EMBL/GenBank/DDBJ whole genome shotgun (WGS) entry which is preliminary data.</text>
</comment>
<feature type="chain" id="PRO_5042230983" evidence="2">
    <location>
        <begin position="21"/>
        <end position="365"/>
    </location>
</feature>
<keyword evidence="2" id="KW-0732">Signal</keyword>
<organism evidence="3 4">
    <name type="scientific">Phyllachora maydis</name>
    <dbReference type="NCBI Taxonomy" id="1825666"/>
    <lineage>
        <taxon>Eukaryota</taxon>
        <taxon>Fungi</taxon>
        <taxon>Dikarya</taxon>
        <taxon>Ascomycota</taxon>
        <taxon>Pezizomycotina</taxon>
        <taxon>Sordariomycetes</taxon>
        <taxon>Sordariomycetidae</taxon>
        <taxon>Phyllachorales</taxon>
        <taxon>Phyllachoraceae</taxon>
        <taxon>Phyllachora</taxon>
    </lineage>
</organism>
<evidence type="ECO:0000313" key="4">
    <source>
        <dbReference type="Proteomes" id="UP001217918"/>
    </source>
</evidence>
<dbReference type="EMBL" id="JAQQPM010000001">
    <property type="protein sequence ID" value="KAK2067646.1"/>
    <property type="molecule type" value="Genomic_DNA"/>
</dbReference>
<reference evidence="3" key="1">
    <citation type="journal article" date="2023" name="Mol. Plant Microbe Interact.">
        <title>Elucidating the Obligate Nature and Biological Capacity of an Invasive Fungal Corn Pathogen.</title>
        <authorList>
            <person name="MacCready J.S."/>
            <person name="Roggenkamp E.M."/>
            <person name="Gdanetz K."/>
            <person name="Chilvers M.I."/>
        </authorList>
    </citation>
    <scope>NUCLEOTIDE SEQUENCE</scope>
    <source>
        <strain evidence="3">PM02</strain>
    </source>
</reference>
<dbReference type="PANTHER" id="PTHR38049">
    <property type="entry name" value="RICIN B LECTIN DOMAIN-CONTAINING PROTEIN"/>
    <property type="match status" value="1"/>
</dbReference>